<accession>A0AA87NQJ1</accession>
<dbReference type="Pfam" id="PF10895">
    <property type="entry name" value="DUF2715"/>
    <property type="match status" value="1"/>
</dbReference>
<dbReference type="Proteomes" id="UP000014634">
    <property type="component" value="Unassembled WGS sequence"/>
</dbReference>
<feature type="signal peptide" evidence="1">
    <location>
        <begin position="1"/>
        <end position="21"/>
    </location>
</feature>
<dbReference type="AlphaFoldDB" id="A0AA87NQJ1"/>
<reference evidence="2 3" key="1">
    <citation type="submission" date="2013-04" db="EMBL/GenBank/DDBJ databases">
        <title>The Genome Sequence of Treponema medium ATCC 700293.</title>
        <authorList>
            <consortium name="The Broad Institute Genomics Platform"/>
            <person name="Earl A."/>
            <person name="Ward D."/>
            <person name="Feldgarden M."/>
            <person name="Gevers D."/>
            <person name="Leonetti C."/>
            <person name="Blanton J.M."/>
            <person name="Dewhirst F.E."/>
            <person name="Izard J."/>
            <person name="Walker B."/>
            <person name="Young S."/>
            <person name="Zeng Q."/>
            <person name="Gargeya S."/>
            <person name="Fitzgerald M."/>
            <person name="Haas B."/>
            <person name="Abouelleil A."/>
            <person name="Allen A.W."/>
            <person name="Alvarado L."/>
            <person name="Arachchi H.M."/>
            <person name="Berlin A.M."/>
            <person name="Chapman S.B."/>
            <person name="Gainer-Dewar J."/>
            <person name="Goldberg J."/>
            <person name="Griggs A."/>
            <person name="Gujja S."/>
            <person name="Hansen M."/>
            <person name="Howarth C."/>
            <person name="Imamovic A."/>
            <person name="Ireland A."/>
            <person name="Larimer J."/>
            <person name="McCowan C."/>
            <person name="Murphy C."/>
            <person name="Pearson M."/>
            <person name="Poon T.W."/>
            <person name="Priest M."/>
            <person name="Roberts A."/>
            <person name="Saif S."/>
            <person name="Shea T."/>
            <person name="Sisk P."/>
            <person name="Sykes S."/>
            <person name="Wortman J."/>
            <person name="Nusbaum C."/>
            <person name="Birren B."/>
        </authorList>
    </citation>
    <scope>NUCLEOTIDE SEQUENCE [LARGE SCALE GENOMIC DNA]</scope>
    <source>
        <strain evidence="2 3">ATCC 700293</strain>
    </source>
</reference>
<keyword evidence="1" id="KW-0732">Signal</keyword>
<evidence type="ECO:0000256" key="1">
    <source>
        <dbReference type="SAM" id="SignalP"/>
    </source>
</evidence>
<feature type="chain" id="PRO_5041641758" description="Outer membrane protein beta-barrel domain-containing protein" evidence="1">
    <location>
        <begin position="22"/>
        <end position="230"/>
    </location>
</feature>
<dbReference type="InterPro" id="IPR024471">
    <property type="entry name" value="DUF2715"/>
</dbReference>
<name>A0AA87NQJ1_TREMD</name>
<gene>
    <name evidence="2" type="ORF">HMPREF9195_01351</name>
</gene>
<organism evidence="2 3">
    <name type="scientific">Treponema medium ATCC 700293</name>
    <dbReference type="NCBI Taxonomy" id="1125700"/>
    <lineage>
        <taxon>Bacteria</taxon>
        <taxon>Pseudomonadati</taxon>
        <taxon>Spirochaetota</taxon>
        <taxon>Spirochaetia</taxon>
        <taxon>Spirochaetales</taxon>
        <taxon>Treponemataceae</taxon>
        <taxon>Treponema</taxon>
    </lineage>
</organism>
<evidence type="ECO:0000313" key="3">
    <source>
        <dbReference type="Proteomes" id="UP000014634"/>
    </source>
</evidence>
<dbReference type="RefSeq" id="WP_016523295.1">
    <property type="nucleotide sequence ID" value="NZ_KE332517.1"/>
</dbReference>
<proteinExistence type="predicted"/>
<comment type="caution">
    <text evidence="2">The sequence shown here is derived from an EMBL/GenBank/DDBJ whole genome shotgun (WGS) entry which is preliminary data.</text>
</comment>
<evidence type="ECO:0008006" key="4">
    <source>
        <dbReference type="Google" id="ProtNLM"/>
    </source>
</evidence>
<protein>
    <recommendedName>
        <fullName evidence="4">Outer membrane protein beta-barrel domain-containing protein</fullName>
    </recommendedName>
</protein>
<evidence type="ECO:0000313" key="2">
    <source>
        <dbReference type="EMBL" id="EPF28653.1"/>
    </source>
</evidence>
<sequence>MKKRICILCLLTVFSVGFLSANVKMSLDVGPVYTYFSSHTTNSSENKTSWATHTGGLNVLFGVEFVQNFGVYGSANFAFGQKIIDKSRIGNYNDKTITIKRWKGDLTYVIDSQFGFFYVFHPVKKMDLTLGFGLGIGGSGRNYTYTKLLVTTKEEKSQVNIGGGVNLNVSYMFTKMVGIYGGISDTLYAPVYMKTKTKIGNTDPVITENSNASGKIAHSLNIKAGVQFVF</sequence>
<dbReference type="EMBL" id="ATFE01000009">
    <property type="protein sequence ID" value="EPF28653.1"/>
    <property type="molecule type" value="Genomic_DNA"/>
</dbReference>